<dbReference type="Proteomes" id="UP001224890">
    <property type="component" value="Unassembled WGS sequence"/>
</dbReference>
<accession>A0AAJ0EYR6</accession>
<protein>
    <submittedName>
        <fullName evidence="2">Uncharacterized protein</fullName>
    </submittedName>
</protein>
<dbReference type="RefSeq" id="XP_060430483.1">
    <property type="nucleotide sequence ID" value="XM_060579350.1"/>
</dbReference>
<sequence length="460" mass="51275">MDSLYTILRSAKIFETDGISLDLCVYQDDVLHAVQGKQTTFHIDGKETSLKVYLPRAKDVQEYIFANVLPKGFAEWMMPDPGTIHAGKATPESLAATKNIMLASHSLLSRALADSGIATIDVANCYETVIPETPLAPRKGGGTHKSDSDSNWSDLAESEALDITGKASSKQHRSSYGGLHGDSEALNETRYVALLDNIIAAGRRSTICLPVRGTFGMGLLQDSLPSTHQNVDFGLRNLSAVEKDIKIGAAGELFVFELLSHLQNDGAPVLPKLSRSEWQSNIRDRVRVHPEYADMPAWLGYETLDNVYQDTSNRSTALFLEKNYFQNQIPQVLSTNSLKYLIEVKNYYPGMRGTILHEQVSVPKSKSFHSLPSFDAAPFPIKYQTPDKVQMRDHVVRKDINAIYVIFRVYHLGRSNMGFKVYLDPEELRDRKQLSFTAEKWSITPDDASLSLGAKDFQPN</sequence>
<proteinExistence type="predicted"/>
<evidence type="ECO:0000313" key="3">
    <source>
        <dbReference type="Proteomes" id="UP001224890"/>
    </source>
</evidence>
<comment type="caution">
    <text evidence="2">The sequence shown here is derived from an EMBL/GenBank/DDBJ whole genome shotgun (WGS) entry which is preliminary data.</text>
</comment>
<dbReference type="GeneID" id="85463876"/>
<keyword evidence="3" id="KW-1185">Reference proteome</keyword>
<gene>
    <name evidence="2" type="ORF">BDP55DRAFT_727811</name>
</gene>
<evidence type="ECO:0000313" key="2">
    <source>
        <dbReference type="EMBL" id="KAK1676480.1"/>
    </source>
</evidence>
<evidence type="ECO:0000256" key="1">
    <source>
        <dbReference type="SAM" id="MobiDB-lite"/>
    </source>
</evidence>
<dbReference type="AlphaFoldDB" id="A0AAJ0EYR6"/>
<feature type="region of interest" description="Disordered" evidence="1">
    <location>
        <begin position="133"/>
        <end position="152"/>
    </location>
</feature>
<dbReference type="EMBL" id="JAHMHR010000017">
    <property type="protein sequence ID" value="KAK1676480.1"/>
    <property type="molecule type" value="Genomic_DNA"/>
</dbReference>
<name>A0AAJ0EYR6_9PEZI</name>
<reference evidence="2" key="1">
    <citation type="submission" date="2021-06" db="EMBL/GenBank/DDBJ databases">
        <title>Comparative genomics, transcriptomics and evolutionary studies reveal genomic signatures of adaptation to plant cell wall in hemibiotrophic fungi.</title>
        <authorList>
            <consortium name="DOE Joint Genome Institute"/>
            <person name="Baroncelli R."/>
            <person name="Diaz J.F."/>
            <person name="Benocci T."/>
            <person name="Peng M."/>
            <person name="Battaglia E."/>
            <person name="Haridas S."/>
            <person name="Andreopoulos W."/>
            <person name="Labutti K."/>
            <person name="Pangilinan J."/>
            <person name="Floch G.L."/>
            <person name="Makela M.R."/>
            <person name="Henrissat B."/>
            <person name="Grigoriev I.V."/>
            <person name="Crouch J.A."/>
            <person name="De Vries R.P."/>
            <person name="Sukno S.A."/>
            <person name="Thon M.R."/>
        </authorList>
    </citation>
    <scope>NUCLEOTIDE SEQUENCE</scope>
    <source>
        <strain evidence="2">CBS 193.32</strain>
    </source>
</reference>
<organism evidence="2 3">
    <name type="scientific">Colletotrichum godetiae</name>
    <dbReference type="NCBI Taxonomy" id="1209918"/>
    <lineage>
        <taxon>Eukaryota</taxon>
        <taxon>Fungi</taxon>
        <taxon>Dikarya</taxon>
        <taxon>Ascomycota</taxon>
        <taxon>Pezizomycotina</taxon>
        <taxon>Sordariomycetes</taxon>
        <taxon>Hypocreomycetidae</taxon>
        <taxon>Glomerellales</taxon>
        <taxon>Glomerellaceae</taxon>
        <taxon>Colletotrichum</taxon>
        <taxon>Colletotrichum acutatum species complex</taxon>
    </lineage>
</organism>